<keyword evidence="2" id="KW-0472">Membrane</keyword>
<feature type="compositionally biased region" description="Polar residues" evidence="1">
    <location>
        <begin position="518"/>
        <end position="528"/>
    </location>
</feature>
<sequence>MTSRTHSPIPICHPQALWQIPLLVLLVMLAVVSPSNAAVRASLGRSTISAADTVTLTIESDSRDSDLQPDLSPLKKDFDVLGTSTSTQVSIFNGQRADKTLWQVQLQPRHSGTLRIPSISLGTQQTAPLELKVSEEPQQATAAIRQHVFVEAEINPTGKHIYVQQQIPYTVRLYYDESLQQGELGAPEPKDAVVEQLGEDKRYSAFRNGRQYNVIERHYVISPEKSGALQIPPASFHGRITLPRQREPAHGADSLMEQFFNNSPFANDPFFRGNMLPGHAFGGSPFSNPGKPITVHSRVFNLKIKPRPSTVTSNWLPAESVTLTDSWSKNPPQFKVGEPVMRTITIHTQGLAGSQIPELAIAAPPHTRLYPETPKQESRTDGNTIYGTRSQTLTYIANASGSLKVPAVTLKWWDTRHNRAASTSLPAWQFKVQPGAAGNAAVPPAAKPSPRPALQQSTTKKPAAASKSAHTDKNLGLAIVKRLRANWPRLLTASGLFLALVLLLIFLARRAKQKNIRDTSGQTPSATPQRPKADQKTLLQALQKACTANDPHAAASALLKLAQAHWPDDPPRNLDALATRVDKGQAQLKELDRSLYAANSQDWNGAALWNEFSHGLQQRKENKQQDDVLSPLYPQHS</sequence>
<feature type="compositionally biased region" description="Low complexity" evidence="1">
    <location>
        <begin position="457"/>
        <end position="468"/>
    </location>
</feature>
<dbReference type="PANTHER" id="PTHR40940">
    <property type="entry name" value="PROTEIN BATD-RELATED"/>
    <property type="match status" value="1"/>
</dbReference>
<name>A0A3B1C7D4_9ZZZZ</name>
<feature type="region of interest" description="Disordered" evidence="1">
    <location>
        <begin position="515"/>
        <end position="534"/>
    </location>
</feature>
<protein>
    <recommendedName>
        <fullName evidence="3">DUF7939 domain-containing protein</fullName>
    </recommendedName>
</protein>
<dbReference type="Pfam" id="PF13584">
    <property type="entry name" value="BatD"/>
    <property type="match status" value="1"/>
</dbReference>
<keyword evidence="2" id="KW-1133">Transmembrane helix</keyword>
<reference evidence="4" key="1">
    <citation type="submission" date="2018-06" db="EMBL/GenBank/DDBJ databases">
        <authorList>
            <person name="Zhirakovskaya E."/>
        </authorList>
    </citation>
    <scope>NUCLEOTIDE SEQUENCE</scope>
</reference>
<evidence type="ECO:0000313" key="4">
    <source>
        <dbReference type="EMBL" id="VAX12747.1"/>
    </source>
</evidence>
<accession>A0A3B1C7D4</accession>
<dbReference type="EMBL" id="UOFZ01000064">
    <property type="protein sequence ID" value="VAX12747.1"/>
    <property type="molecule type" value="Genomic_DNA"/>
</dbReference>
<evidence type="ECO:0000256" key="2">
    <source>
        <dbReference type="SAM" id="Phobius"/>
    </source>
</evidence>
<feature type="transmembrane region" description="Helical" evidence="2">
    <location>
        <begin position="487"/>
        <end position="508"/>
    </location>
</feature>
<proteinExistence type="predicted"/>
<dbReference type="InterPro" id="IPR057699">
    <property type="entry name" value="DUF7939"/>
</dbReference>
<gene>
    <name evidence="4" type="ORF">MNBD_GAMMA24-1737</name>
</gene>
<evidence type="ECO:0000256" key="1">
    <source>
        <dbReference type="SAM" id="MobiDB-lite"/>
    </source>
</evidence>
<organism evidence="4">
    <name type="scientific">hydrothermal vent metagenome</name>
    <dbReference type="NCBI Taxonomy" id="652676"/>
    <lineage>
        <taxon>unclassified sequences</taxon>
        <taxon>metagenomes</taxon>
        <taxon>ecological metagenomes</taxon>
    </lineage>
</organism>
<dbReference type="AlphaFoldDB" id="A0A3B1C7D4"/>
<evidence type="ECO:0000259" key="3">
    <source>
        <dbReference type="Pfam" id="PF25607"/>
    </source>
</evidence>
<dbReference type="Pfam" id="PF25607">
    <property type="entry name" value="DUF7939"/>
    <property type="match status" value="1"/>
</dbReference>
<feature type="domain" description="DUF7939" evidence="3">
    <location>
        <begin position="536"/>
        <end position="617"/>
    </location>
</feature>
<dbReference type="InterPro" id="IPR025738">
    <property type="entry name" value="BatD"/>
</dbReference>
<dbReference type="PANTHER" id="PTHR40940:SF1">
    <property type="entry name" value="PROTEIN BATD"/>
    <property type="match status" value="1"/>
</dbReference>
<keyword evidence="2" id="KW-0812">Transmembrane</keyword>
<feature type="region of interest" description="Disordered" evidence="1">
    <location>
        <begin position="436"/>
        <end position="470"/>
    </location>
</feature>
<feature type="region of interest" description="Disordered" evidence="1">
    <location>
        <begin position="617"/>
        <end position="637"/>
    </location>
</feature>